<dbReference type="AlphaFoldDB" id="A0A454CWK2"/>
<protein>
    <submittedName>
        <fullName evidence="2">Uncharacterized protein</fullName>
    </submittedName>
</protein>
<comment type="caution">
    <text evidence="2">The sequence shown here is derived from an EMBL/GenBank/DDBJ whole genome shotgun (WGS) entry which is preliminary data.</text>
</comment>
<evidence type="ECO:0000313" key="2">
    <source>
        <dbReference type="EMBL" id="EKM30768.1"/>
    </source>
</evidence>
<accession>A0A454CWK2</accession>
<name>A0A454CWK2_VIBHA</name>
<organism evidence="2 3">
    <name type="scientific">Vibrio harveyi</name>
    <name type="common">Beneckea harveyi</name>
    <dbReference type="NCBI Taxonomy" id="669"/>
    <lineage>
        <taxon>Bacteria</taxon>
        <taxon>Pseudomonadati</taxon>
        <taxon>Pseudomonadota</taxon>
        <taxon>Gammaproteobacteria</taxon>
        <taxon>Vibrionales</taxon>
        <taxon>Vibrionaceae</taxon>
        <taxon>Vibrio</taxon>
    </lineage>
</organism>
<evidence type="ECO:0000256" key="1">
    <source>
        <dbReference type="SAM" id="MobiDB-lite"/>
    </source>
</evidence>
<dbReference type="Proteomes" id="UP000008367">
    <property type="component" value="Unassembled WGS sequence"/>
</dbReference>
<evidence type="ECO:0000313" key="3">
    <source>
        <dbReference type="Proteomes" id="UP000008367"/>
    </source>
</evidence>
<dbReference type="EMBL" id="AJSR01001498">
    <property type="protein sequence ID" value="EKM30768.1"/>
    <property type="molecule type" value="Genomic_DNA"/>
</dbReference>
<sequence>MKPSPLSDVPEASGVEPSQIAKVQGRELTLKYPVTGTEPLLGQSL</sequence>
<reference evidence="2 3" key="1">
    <citation type="submission" date="2012-10" db="EMBL/GenBank/DDBJ databases">
        <title>Genome sequence of Vibrio Cholerae HENC-02.</title>
        <authorList>
            <person name="Eppinger M."/>
            <person name="Hasan N.A."/>
            <person name="Sengamalay N."/>
            <person name="Hine E."/>
            <person name="Su Q."/>
            <person name="Daugherty S.C."/>
            <person name="Young S."/>
            <person name="Sadzewicz L."/>
            <person name="Tallon L."/>
            <person name="Cebula T.A."/>
            <person name="Ravel J."/>
            <person name="Colwell R.R."/>
        </authorList>
    </citation>
    <scope>NUCLEOTIDE SEQUENCE [LARGE SCALE GENOMIC DNA]</scope>
    <source>
        <strain evidence="2 3">HENC-02</strain>
    </source>
</reference>
<proteinExistence type="predicted"/>
<feature type="region of interest" description="Disordered" evidence="1">
    <location>
        <begin position="1"/>
        <end position="20"/>
    </location>
</feature>
<gene>
    <name evidence="2" type="ORF">VCHENC02_3526</name>
</gene>